<dbReference type="PRINTS" id="PR00056">
    <property type="entry name" value="HSFDOMAIN"/>
</dbReference>
<keyword evidence="3" id="KW-0805">Transcription regulation</keyword>
<evidence type="ECO:0000313" key="12">
    <source>
        <dbReference type="EMBL" id="KAK6939754.1"/>
    </source>
</evidence>
<keyword evidence="4 12" id="KW-0346">Stress response</keyword>
<dbReference type="InterPro" id="IPR036388">
    <property type="entry name" value="WH-like_DNA-bd_sf"/>
</dbReference>
<feature type="compositionally biased region" description="Polar residues" evidence="10">
    <location>
        <begin position="109"/>
        <end position="124"/>
    </location>
</feature>
<comment type="similarity">
    <text evidence="8">Belongs to the HSF family.</text>
</comment>
<protein>
    <submittedName>
        <fullName evidence="12">Heat shock factor (HSF)-type, DNA-binding</fullName>
    </submittedName>
</protein>
<evidence type="ECO:0000256" key="8">
    <source>
        <dbReference type="RuleBase" id="RU004020"/>
    </source>
</evidence>
<dbReference type="FunFam" id="1.10.10.10:FF:000057">
    <property type="entry name" value="Heat shock transcription factor 1"/>
    <property type="match status" value="1"/>
</dbReference>
<organism evidence="12 13">
    <name type="scientific">Dillenia turbinata</name>
    <dbReference type="NCBI Taxonomy" id="194707"/>
    <lineage>
        <taxon>Eukaryota</taxon>
        <taxon>Viridiplantae</taxon>
        <taxon>Streptophyta</taxon>
        <taxon>Embryophyta</taxon>
        <taxon>Tracheophyta</taxon>
        <taxon>Spermatophyta</taxon>
        <taxon>Magnoliopsida</taxon>
        <taxon>eudicotyledons</taxon>
        <taxon>Gunneridae</taxon>
        <taxon>Pentapetalae</taxon>
        <taxon>Dilleniales</taxon>
        <taxon>Dilleniaceae</taxon>
        <taxon>Dillenia</taxon>
    </lineage>
</organism>
<dbReference type="EMBL" id="JBAMMX010000005">
    <property type="protein sequence ID" value="KAK6939754.1"/>
    <property type="molecule type" value="Genomic_DNA"/>
</dbReference>
<dbReference type="GO" id="GO:0000978">
    <property type="term" value="F:RNA polymerase II cis-regulatory region sequence-specific DNA binding"/>
    <property type="evidence" value="ECO:0007669"/>
    <property type="project" value="TreeGrafter"/>
</dbReference>
<dbReference type="SUPFAM" id="SSF46785">
    <property type="entry name" value="Winged helix' DNA-binding domain"/>
    <property type="match status" value="1"/>
</dbReference>
<dbReference type="GO" id="GO:0006357">
    <property type="term" value="P:regulation of transcription by RNA polymerase II"/>
    <property type="evidence" value="ECO:0007669"/>
    <property type="project" value="TreeGrafter"/>
</dbReference>
<evidence type="ECO:0000256" key="1">
    <source>
        <dbReference type="ARBA" id="ARBA00004123"/>
    </source>
</evidence>
<dbReference type="PROSITE" id="PS00434">
    <property type="entry name" value="HSF_DOMAIN"/>
    <property type="match status" value="1"/>
</dbReference>
<evidence type="ECO:0000256" key="7">
    <source>
        <dbReference type="ARBA" id="ARBA00023242"/>
    </source>
</evidence>
<dbReference type="GO" id="GO:0034605">
    <property type="term" value="P:cellular response to heat"/>
    <property type="evidence" value="ECO:0007669"/>
    <property type="project" value="TreeGrafter"/>
</dbReference>
<reference evidence="12 13" key="1">
    <citation type="submission" date="2023-12" db="EMBL/GenBank/DDBJ databases">
        <title>A high-quality genome assembly for Dillenia turbinata (Dilleniales).</title>
        <authorList>
            <person name="Chanderbali A."/>
        </authorList>
    </citation>
    <scope>NUCLEOTIDE SEQUENCE [LARGE SCALE GENOMIC DNA]</scope>
    <source>
        <strain evidence="12">LSX21</strain>
        <tissue evidence="12">Leaf</tissue>
    </source>
</reference>
<comment type="subcellular location">
    <subcellularLocation>
        <location evidence="1">Nucleus</location>
    </subcellularLocation>
</comment>
<evidence type="ECO:0000256" key="10">
    <source>
        <dbReference type="SAM" id="MobiDB-lite"/>
    </source>
</evidence>
<dbReference type="InterPro" id="IPR000232">
    <property type="entry name" value="HSF_DNA-bd"/>
</dbReference>
<gene>
    <name evidence="12" type="ORF">RJ641_029285</name>
</gene>
<dbReference type="GO" id="GO:0005634">
    <property type="term" value="C:nucleus"/>
    <property type="evidence" value="ECO:0007669"/>
    <property type="project" value="UniProtKB-SubCell"/>
</dbReference>
<dbReference type="Proteomes" id="UP001370490">
    <property type="component" value="Unassembled WGS sequence"/>
</dbReference>
<feature type="compositionally biased region" description="Polar residues" evidence="10">
    <location>
        <begin position="321"/>
        <end position="331"/>
    </location>
</feature>
<dbReference type="PANTHER" id="PTHR10015">
    <property type="entry name" value="HEAT SHOCK TRANSCRIPTION FACTOR"/>
    <property type="match status" value="1"/>
</dbReference>
<dbReference type="Pfam" id="PF00447">
    <property type="entry name" value="HSF_DNA-bind"/>
    <property type="match status" value="1"/>
</dbReference>
<dbReference type="GO" id="GO:0003700">
    <property type="term" value="F:DNA-binding transcription factor activity"/>
    <property type="evidence" value="ECO:0007669"/>
    <property type="project" value="InterPro"/>
</dbReference>
<sequence length="381" mass="43201">MDETQGSSNALPPFLMKTYEMVDDAATDLVVSWSQSNKSFVVWNPPEFARDLLPRYFKHNNFSSFIRQLNTYGFRKVDPDQWEFANEDFVRGQPHLLKNIHRRKPIHSHSLQNQQGQGTGSSMLTEAERQDLTEKVDRLKCDKESLVSELERHQQEKEEYEAKIHLLKKRLQCIEQRQLDMVCSVAQVLQKPSLTSILSPKSQLNERKRRLPRTEYFYDEANMEENQNGTLQGMNGELLLQLEPLELLEGSLVFLESILNEVEETCNQSKSSAVLSEVMSSPAKSPAISYIQLTLDVQSDSSKIDMNSEPETAVNGEAVTSKEQVSGTGSTAPAPAGMNDVFWQQFLTETPGSVEVHEVQSELKGHLSGKKECEPRDHAKI</sequence>
<keyword evidence="6" id="KW-0804">Transcription</keyword>
<evidence type="ECO:0000256" key="5">
    <source>
        <dbReference type="ARBA" id="ARBA00023125"/>
    </source>
</evidence>
<evidence type="ECO:0000256" key="4">
    <source>
        <dbReference type="ARBA" id="ARBA00023016"/>
    </source>
</evidence>
<evidence type="ECO:0000259" key="11">
    <source>
        <dbReference type="PROSITE" id="PS00434"/>
    </source>
</evidence>
<evidence type="ECO:0000256" key="2">
    <source>
        <dbReference type="ARBA" id="ARBA00022553"/>
    </source>
</evidence>
<feature type="coiled-coil region" evidence="9">
    <location>
        <begin position="129"/>
        <end position="177"/>
    </location>
</feature>
<accession>A0AAN8VXY5</accession>
<evidence type="ECO:0000256" key="9">
    <source>
        <dbReference type="SAM" id="Coils"/>
    </source>
</evidence>
<evidence type="ECO:0000256" key="6">
    <source>
        <dbReference type="ARBA" id="ARBA00023163"/>
    </source>
</evidence>
<dbReference type="AlphaFoldDB" id="A0AAN8VXY5"/>
<dbReference type="SMART" id="SM00415">
    <property type="entry name" value="HSF"/>
    <property type="match status" value="1"/>
</dbReference>
<keyword evidence="2" id="KW-0597">Phosphoprotein</keyword>
<keyword evidence="7" id="KW-0539">Nucleus</keyword>
<name>A0AAN8VXY5_9MAGN</name>
<keyword evidence="5 12" id="KW-0238">DNA-binding</keyword>
<evidence type="ECO:0000256" key="3">
    <source>
        <dbReference type="ARBA" id="ARBA00023015"/>
    </source>
</evidence>
<comment type="caution">
    <text evidence="12">The sequence shown here is derived from an EMBL/GenBank/DDBJ whole genome shotgun (WGS) entry which is preliminary data.</text>
</comment>
<dbReference type="PANTHER" id="PTHR10015:SF161">
    <property type="entry name" value="HEAT STRESS TRANSCRIPTION FACTOR A-4A"/>
    <property type="match status" value="1"/>
</dbReference>
<feature type="domain" description="HSF-type DNA-binding" evidence="11">
    <location>
        <begin position="53"/>
        <end position="77"/>
    </location>
</feature>
<feature type="region of interest" description="Disordered" evidence="10">
    <location>
        <begin position="303"/>
        <end position="334"/>
    </location>
</feature>
<evidence type="ECO:0000313" key="13">
    <source>
        <dbReference type="Proteomes" id="UP001370490"/>
    </source>
</evidence>
<dbReference type="Gene3D" id="1.10.10.10">
    <property type="entry name" value="Winged helix-like DNA-binding domain superfamily/Winged helix DNA-binding domain"/>
    <property type="match status" value="1"/>
</dbReference>
<dbReference type="InterPro" id="IPR036390">
    <property type="entry name" value="WH_DNA-bd_sf"/>
</dbReference>
<proteinExistence type="inferred from homology"/>
<keyword evidence="13" id="KW-1185">Reference proteome</keyword>
<keyword evidence="9" id="KW-0175">Coiled coil</keyword>
<feature type="region of interest" description="Disordered" evidence="10">
    <location>
        <begin position="107"/>
        <end position="129"/>
    </location>
</feature>